<dbReference type="Gene3D" id="2.60.120.290">
    <property type="entry name" value="Spermadhesin, CUB domain"/>
    <property type="match status" value="1"/>
</dbReference>
<dbReference type="Pfam" id="PF07699">
    <property type="entry name" value="Ephrin_rec_like"/>
    <property type="match status" value="3"/>
</dbReference>
<dbReference type="FunFam" id="2.10.50.10:FF:000032">
    <property type="entry name" value="Uncharacterized protein, isoform A"/>
    <property type="match status" value="1"/>
</dbReference>
<dbReference type="SMART" id="SM00042">
    <property type="entry name" value="CUB"/>
    <property type="match status" value="1"/>
</dbReference>
<name>V4A104_LOTGI</name>
<dbReference type="GO" id="GO:0005615">
    <property type="term" value="C:extracellular space"/>
    <property type="evidence" value="ECO:0007669"/>
    <property type="project" value="TreeGrafter"/>
</dbReference>
<dbReference type="RefSeq" id="XP_009051365.1">
    <property type="nucleotide sequence ID" value="XM_009053117.1"/>
</dbReference>
<dbReference type="PANTHER" id="PTHR24046:SF7">
    <property type="entry name" value="CUB DOMAIN-CONTAINING PROTEIN"/>
    <property type="match status" value="1"/>
</dbReference>
<reference evidence="4 5" key="1">
    <citation type="journal article" date="2013" name="Nature">
        <title>Insights into bilaterian evolution from three spiralian genomes.</title>
        <authorList>
            <person name="Simakov O."/>
            <person name="Marletaz F."/>
            <person name="Cho S.J."/>
            <person name="Edsinger-Gonzales E."/>
            <person name="Havlak P."/>
            <person name="Hellsten U."/>
            <person name="Kuo D.H."/>
            <person name="Larsson T."/>
            <person name="Lv J."/>
            <person name="Arendt D."/>
            <person name="Savage R."/>
            <person name="Osoegawa K."/>
            <person name="de Jong P."/>
            <person name="Grimwood J."/>
            <person name="Chapman J.A."/>
            <person name="Shapiro H."/>
            <person name="Aerts A."/>
            <person name="Otillar R.P."/>
            <person name="Terry A.Y."/>
            <person name="Boore J.L."/>
            <person name="Grigoriev I.V."/>
            <person name="Lindberg D.R."/>
            <person name="Seaver E.C."/>
            <person name="Weisblat D.A."/>
            <person name="Putnam N.H."/>
            <person name="Rokhsar D.S."/>
        </authorList>
    </citation>
    <scope>NUCLEOTIDE SEQUENCE [LARGE SCALE GENOMIC DNA]</scope>
</reference>
<dbReference type="GeneID" id="20244446"/>
<evidence type="ECO:0000313" key="5">
    <source>
        <dbReference type="Proteomes" id="UP000030746"/>
    </source>
</evidence>
<dbReference type="CDD" id="cd00041">
    <property type="entry name" value="CUB"/>
    <property type="match status" value="1"/>
</dbReference>
<dbReference type="SMART" id="SM01411">
    <property type="entry name" value="Ephrin_rec_like"/>
    <property type="match status" value="3"/>
</dbReference>
<dbReference type="FunFam" id="2.60.120.290:FF:000002">
    <property type="entry name" value="Signal peptide, CUB domain and EGF-like domain-containing 2"/>
    <property type="match status" value="1"/>
</dbReference>
<gene>
    <name evidence="4" type="ORF">LOTGIDRAFT_181491</name>
</gene>
<feature type="domain" description="CUB" evidence="3">
    <location>
        <begin position="262"/>
        <end position="374"/>
    </location>
</feature>
<dbReference type="KEGG" id="lgi:LOTGIDRAFT_181491"/>
<evidence type="ECO:0000259" key="3">
    <source>
        <dbReference type="PROSITE" id="PS01180"/>
    </source>
</evidence>
<dbReference type="PANTHER" id="PTHR24046">
    <property type="entry name" value="SIGNAL PEPTIDE, CUB AND EGF-LIKE DOMAIN-CONTAINING"/>
    <property type="match status" value="1"/>
</dbReference>
<comment type="caution">
    <text evidence="2">Lacks conserved residue(s) required for the propagation of feature annotation.</text>
</comment>
<dbReference type="GO" id="GO:0009986">
    <property type="term" value="C:cell surface"/>
    <property type="evidence" value="ECO:0007669"/>
    <property type="project" value="TreeGrafter"/>
</dbReference>
<dbReference type="SUPFAM" id="SSF49854">
    <property type="entry name" value="Spermadhesin, CUB domain"/>
    <property type="match status" value="1"/>
</dbReference>
<dbReference type="HOGENOM" id="CLU_013079_1_0_1"/>
<dbReference type="InterPro" id="IPR009030">
    <property type="entry name" value="Growth_fac_rcpt_cys_sf"/>
</dbReference>
<dbReference type="EMBL" id="KB201304">
    <property type="protein sequence ID" value="ESO97498.1"/>
    <property type="molecule type" value="Genomic_DNA"/>
</dbReference>
<keyword evidence="5" id="KW-1185">Reference proteome</keyword>
<dbReference type="Gene3D" id="2.10.50.10">
    <property type="entry name" value="Tumor Necrosis Factor Receptor, subunit A, domain 2"/>
    <property type="match status" value="3"/>
</dbReference>
<protein>
    <recommendedName>
        <fullName evidence="3">CUB domain-containing protein</fullName>
    </recommendedName>
</protein>
<dbReference type="STRING" id="225164.V4A104"/>
<dbReference type="SUPFAM" id="SSF57184">
    <property type="entry name" value="Growth factor receptor domain"/>
    <property type="match status" value="1"/>
</dbReference>
<dbReference type="AlphaFoldDB" id="V4A104"/>
<dbReference type="InterPro" id="IPR000859">
    <property type="entry name" value="CUB_dom"/>
</dbReference>
<dbReference type="InterPro" id="IPR035914">
    <property type="entry name" value="Sperma_CUB_dom_sf"/>
</dbReference>
<dbReference type="CTD" id="20244446"/>
<dbReference type="OMA" id="QVHYVTY"/>
<dbReference type="InterPro" id="IPR011641">
    <property type="entry name" value="Tyr-kin_ephrin_A/B_rcpt-like"/>
</dbReference>
<dbReference type="InterPro" id="IPR052071">
    <property type="entry name" value="SCUB_EGF-like_domain"/>
</dbReference>
<proteinExistence type="predicted"/>
<evidence type="ECO:0000256" key="2">
    <source>
        <dbReference type="PROSITE-ProRule" id="PRU00059"/>
    </source>
</evidence>
<accession>V4A104</accession>
<evidence type="ECO:0000313" key="4">
    <source>
        <dbReference type="EMBL" id="ESO97498.1"/>
    </source>
</evidence>
<sequence length="449" mass="51968">MVRGTFKSLITAEFELQMDSRKHSRKCDFECMSRRTQRKLKKAIKILRRTIKKEKFTVRYEGFNYEVIKKSFKADKHYDMTCKHGSILKNNICIACSIGTYMSKHEKKCLPCPSGTFQDEEGRTECKKCPSKIPNSGVEGAANALQCLELCEPGHYSEEGLKPCKPCEIGKYQPQYGRTMCMPCGPGLLTRKIAASHFRDCTTKEVCRKGYFYNLRRQRCEQCKHGTYQPSSGENFCIPCPVGTTTDFRSSTDSSDCKNRRCGGYRGYYQGVIETPNYPGNYPINVGCTWKIKPEKHRRILIIIPQIELEANGKCGDRLVIRKSKSDESQNTFDTCRSQVRPVAFTTRSKKIWINFRSNNNNTAKGFSIPFVTYHEQYQSLIEDIVQDKKLYNSKQHQQIFQDRKILKALLEVIAQPYNYLKYANVSHTMFPRSFFRLLKPKVRKFFST</sequence>
<dbReference type="Pfam" id="PF00431">
    <property type="entry name" value="CUB"/>
    <property type="match status" value="1"/>
</dbReference>
<organism evidence="4 5">
    <name type="scientific">Lottia gigantea</name>
    <name type="common">Giant owl limpet</name>
    <dbReference type="NCBI Taxonomy" id="225164"/>
    <lineage>
        <taxon>Eukaryota</taxon>
        <taxon>Metazoa</taxon>
        <taxon>Spiralia</taxon>
        <taxon>Lophotrochozoa</taxon>
        <taxon>Mollusca</taxon>
        <taxon>Gastropoda</taxon>
        <taxon>Patellogastropoda</taxon>
        <taxon>Lottioidea</taxon>
        <taxon>Lottiidae</taxon>
        <taxon>Lottia</taxon>
    </lineage>
</organism>
<dbReference type="OrthoDB" id="4062651at2759"/>
<evidence type="ECO:0000256" key="1">
    <source>
        <dbReference type="ARBA" id="ARBA00023157"/>
    </source>
</evidence>
<dbReference type="GO" id="GO:0007165">
    <property type="term" value="P:signal transduction"/>
    <property type="evidence" value="ECO:0007669"/>
    <property type="project" value="TreeGrafter"/>
</dbReference>
<dbReference type="PROSITE" id="PS01180">
    <property type="entry name" value="CUB"/>
    <property type="match status" value="1"/>
</dbReference>
<dbReference type="Proteomes" id="UP000030746">
    <property type="component" value="Unassembled WGS sequence"/>
</dbReference>
<keyword evidence="1" id="KW-1015">Disulfide bond</keyword>